<dbReference type="EMBL" id="JACSQL010000001">
    <property type="protein sequence ID" value="MBD7966918.1"/>
    <property type="molecule type" value="Genomic_DNA"/>
</dbReference>
<dbReference type="SUPFAM" id="SSF53383">
    <property type="entry name" value="PLP-dependent transferases"/>
    <property type="match status" value="1"/>
</dbReference>
<dbReference type="PANTHER" id="PTHR42790:SF19">
    <property type="entry name" value="KYNURENINE_ALPHA-AMINOADIPATE AMINOTRANSFERASE, MITOCHONDRIAL"/>
    <property type="match status" value="1"/>
</dbReference>
<evidence type="ECO:0000256" key="1">
    <source>
        <dbReference type="ARBA" id="ARBA00001933"/>
    </source>
</evidence>
<evidence type="ECO:0000256" key="3">
    <source>
        <dbReference type="ARBA" id="ARBA00022679"/>
    </source>
</evidence>
<dbReference type="InterPro" id="IPR015424">
    <property type="entry name" value="PyrdxlP-dep_Trfase"/>
</dbReference>
<dbReference type="Gene3D" id="3.40.640.10">
    <property type="entry name" value="Type I PLP-dependent aspartate aminotransferase-like (Major domain)"/>
    <property type="match status" value="1"/>
</dbReference>
<evidence type="ECO:0000256" key="4">
    <source>
        <dbReference type="ARBA" id="ARBA00022898"/>
    </source>
</evidence>
<dbReference type="RefSeq" id="WP_191797873.1">
    <property type="nucleotide sequence ID" value="NZ_JACSQL010000001.1"/>
</dbReference>
<name>A0ABR8STU3_9BACL</name>
<evidence type="ECO:0000256" key="2">
    <source>
        <dbReference type="ARBA" id="ARBA00022576"/>
    </source>
</evidence>
<gene>
    <name evidence="6" type="ORF">H9647_02465</name>
</gene>
<dbReference type="Proteomes" id="UP000608071">
    <property type="component" value="Unassembled WGS sequence"/>
</dbReference>
<dbReference type="InterPro" id="IPR004839">
    <property type="entry name" value="Aminotransferase_I/II_large"/>
</dbReference>
<dbReference type="PANTHER" id="PTHR42790">
    <property type="entry name" value="AMINOTRANSFERASE"/>
    <property type="match status" value="1"/>
</dbReference>
<keyword evidence="3" id="KW-0808">Transferase</keyword>
<evidence type="ECO:0000313" key="7">
    <source>
        <dbReference type="Proteomes" id="UP000608071"/>
    </source>
</evidence>
<dbReference type="InterPro" id="IPR015422">
    <property type="entry name" value="PyrdxlP-dep_Trfase_small"/>
</dbReference>
<dbReference type="InterPro" id="IPR015421">
    <property type="entry name" value="PyrdxlP-dep_Trfase_major"/>
</dbReference>
<sequence>MEFSFASRASKLLSSHLHKVNKEERQNSFISLAEELPAEEFFPIKRLGEAARMVLSSDPSVLQYGEPQGYGPLRSWISEDWKRRRGMLTSADRILLTAGSQQAIDLITRLLVDIGDSVVVENPTSPGCLQVLEMQGANIIAVENDLEGLLPDRLEEQFQSVKPKLLFAAPSFSNPTGILWSLERRKAVLELCRKYGVLIIEDDSYGELHFGSEEAASRFSVSYPTLYALDAMDGGNQVLYIGSFSKTIAPAMRTGWAVGDQRLIRGMSTLKQMADWQSSSMNQQILYFLLHESSFRWKEHLALLNREYEVRLKLVLELLKRPGFKEVKYHPPSGGMYLWIQLPQGLHSEALLRASMRLGVAFLPGSRCSPGRQADEYIRINFSRPGREELLLGMNLISEAIQEFTARR</sequence>
<dbReference type="GO" id="GO:0008483">
    <property type="term" value="F:transaminase activity"/>
    <property type="evidence" value="ECO:0007669"/>
    <property type="project" value="UniProtKB-KW"/>
</dbReference>
<proteinExistence type="predicted"/>
<keyword evidence="4" id="KW-0663">Pyridoxal phosphate</keyword>
<feature type="domain" description="Aminotransferase class I/classII large" evidence="5">
    <location>
        <begin position="43"/>
        <end position="382"/>
    </location>
</feature>
<evidence type="ECO:0000313" key="6">
    <source>
        <dbReference type="EMBL" id="MBD7966918.1"/>
    </source>
</evidence>
<keyword evidence="7" id="KW-1185">Reference proteome</keyword>
<keyword evidence="2 6" id="KW-0032">Aminotransferase</keyword>
<dbReference type="Pfam" id="PF00155">
    <property type="entry name" value="Aminotran_1_2"/>
    <property type="match status" value="1"/>
</dbReference>
<comment type="caution">
    <text evidence="6">The sequence shown here is derived from an EMBL/GenBank/DDBJ whole genome shotgun (WGS) entry which is preliminary data.</text>
</comment>
<evidence type="ECO:0000259" key="5">
    <source>
        <dbReference type="Pfam" id="PF00155"/>
    </source>
</evidence>
<comment type="cofactor">
    <cofactor evidence="1">
        <name>pyridoxal 5'-phosphate</name>
        <dbReference type="ChEBI" id="CHEBI:597326"/>
    </cofactor>
</comment>
<accession>A0ABR8STU3</accession>
<protein>
    <submittedName>
        <fullName evidence="6">PLP-dependent aminotransferase family protein</fullName>
    </submittedName>
</protein>
<reference evidence="6 7" key="1">
    <citation type="submission" date="2020-08" db="EMBL/GenBank/DDBJ databases">
        <title>A Genomic Blueprint of the Chicken Gut Microbiome.</title>
        <authorList>
            <person name="Gilroy R."/>
            <person name="Ravi A."/>
            <person name="Getino M."/>
            <person name="Pursley I."/>
            <person name="Horton D.L."/>
            <person name="Alikhan N.-F."/>
            <person name="Baker D."/>
            <person name="Gharbi K."/>
            <person name="Hall N."/>
            <person name="Watson M."/>
            <person name="Adriaenssens E.M."/>
            <person name="Foster-Nyarko E."/>
            <person name="Jarju S."/>
            <person name="Secka A."/>
            <person name="Antonio M."/>
            <person name="Oren A."/>
            <person name="Chaudhuri R."/>
            <person name="La Ragione R.M."/>
            <person name="Hildebrand F."/>
            <person name="Pallen M.J."/>
        </authorList>
    </citation>
    <scope>NUCLEOTIDE SEQUENCE [LARGE SCALE GENOMIC DNA]</scope>
    <source>
        <strain evidence="6 7">Sa2BVA9</strain>
    </source>
</reference>
<organism evidence="6 7">
    <name type="scientific">Paenibacillus gallinarum</name>
    <dbReference type="NCBI Taxonomy" id="2762232"/>
    <lineage>
        <taxon>Bacteria</taxon>
        <taxon>Bacillati</taxon>
        <taxon>Bacillota</taxon>
        <taxon>Bacilli</taxon>
        <taxon>Bacillales</taxon>
        <taxon>Paenibacillaceae</taxon>
        <taxon>Paenibacillus</taxon>
    </lineage>
</organism>
<dbReference type="CDD" id="cd00609">
    <property type="entry name" value="AAT_like"/>
    <property type="match status" value="1"/>
</dbReference>
<dbReference type="InterPro" id="IPR050859">
    <property type="entry name" value="Class-I_PLP-dep_aminotransf"/>
</dbReference>
<dbReference type="Gene3D" id="3.90.1150.10">
    <property type="entry name" value="Aspartate Aminotransferase, domain 1"/>
    <property type="match status" value="1"/>
</dbReference>